<dbReference type="EMBL" id="WOFH01000011">
    <property type="protein sequence ID" value="MUN40634.1"/>
    <property type="molecule type" value="Genomic_DNA"/>
</dbReference>
<comment type="caution">
    <text evidence="3">The sequence shown here is derived from an EMBL/GenBank/DDBJ whole genome shotgun (WGS) entry which is preliminary data.</text>
</comment>
<feature type="compositionally biased region" description="Low complexity" evidence="1">
    <location>
        <begin position="18"/>
        <end position="40"/>
    </location>
</feature>
<evidence type="ECO:0000313" key="4">
    <source>
        <dbReference type="Proteomes" id="UP000432015"/>
    </source>
</evidence>
<feature type="region of interest" description="Disordered" evidence="1">
    <location>
        <begin position="18"/>
        <end position="43"/>
    </location>
</feature>
<dbReference type="Proteomes" id="UP000432015">
    <property type="component" value="Unassembled WGS sequence"/>
</dbReference>
<gene>
    <name evidence="3" type="ORF">GNZ18_29115</name>
</gene>
<evidence type="ECO:0000256" key="2">
    <source>
        <dbReference type="SAM" id="SignalP"/>
    </source>
</evidence>
<organism evidence="3 4">
    <name type="scientific">Actinomadura litoris</name>
    <dbReference type="NCBI Taxonomy" id="2678616"/>
    <lineage>
        <taxon>Bacteria</taxon>
        <taxon>Bacillati</taxon>
        <taxon>Actinomycetota</taxon>
        <taxon>Actinomycetes</taxon>
        <taxon>Streptosporangiales</taxon>
        <taxon>Thermomonosporaceae</taxon>
        <taxon>Actinomadura</taxon>
    </lineage>
</organism>
<dbReference type="AlphaFoldDB" id="A0A7K1L865"/>
<reference evidence="3 4" key="1">
    <citation type="submission" date="2019-11" db="EMBL/GenBank/DDBJ databases">
        <authorList>
            <person name="Cao P."/>
        </authorList>
    </citation>
    <scope>NUCLEOTIDE SEQUENCE [LARGE SCALE GENOMIC DNA]</scope>
    <source>
        <strain evidence="3 4">NEAU-AAG5</strain>
    </source>
</reference>
<accession>A0A7K1L865</accession>
<evidence type="ECO:0000256" key="1">
    <source>
        <dbReference type="SAM" id="MobiDB-lite"/>
    </source>
</evidence>
<keyword evidence="2" id="KW-0732">Signal</keyword>
<feature type="signal peptide" evidence="2">
    <location>
        <begin position="1"/>
        <end position="21"/>
    </location>
</feature>
<protein>
    <submittedName>
        <fullName evidence="3">Uncharacterized protein</fullName>
    </submittedName>
</protein>
<dbReference type="RefSeq" id="WP_156219785.1">
    <property type="nucleotide sequence ID" value="NZ_WOFH01000011.1"/>
</dbReference>
<feature type="chain" id="PRO_5039109552" evidence="2">
    <location>
        <begin position="22"/>
        <end position="86"/>
    </location>
</feature>
<keyword evidence="4" id="KW-1185">Reference proteome</keyword>
<proteinExistence type="predicted"/>
<sequence length="86" mass="9012">MKRVITAAVIAIAATGVGAGAAGAAQTSQPSRPTQPSQQRQDCRTYSSTTVCGKVQLDQKQQACATSMVQQGMTQRRAEVECHAFG</sequence>
<evidence type="ECO:0000313" key="3">
    <source>
        <dbReference type="EMBL" id="MUN40634.1"/>
    </source>
</evidence>
<name>A0A7K1L865_9ACTN</name>